<organism evidence="1 2">
    <name type="scientific">Pseudomonas putida</name>
    <name type="common">Arthrobacter siderocapsulatus</name>
    <dbReference type="NCBI Taxonomy" id="303"/>
    <lineage>
        <taxon>Bacteria</taxon>
        <taxon>Pseudomonadati</taxon>
        <taxon>Pseudomonadota</taxon>
        <taxon>Gammaproteobacteria</taxon>
        <taxon>Pseudomonadales</taxon>
        <taxon>Pseudomonadaceae</taxon>
        <taxon>Pseudomonas</taxon>
    </lineage>
</organism>
<proteinExistence type="predicted"/>
<accession>A0A2S3WQ20</accession>
<reference evidence="1 2" key="1">
    <citation type="submission" date="2016-08" db="EMBL/GenBank/DDBJ databases">
        <authorList>
            <person name="Seilhamer J.J."/>
        </authorList>
    </citation>
    <scope>NUCLEOTIDE SEQUENCE [LARGE SCALE GENOMIC DNA]</scope>
    <source>
        <strain evidence="1 2">KH-18-2</strain>
    </source>
</reference>
<name>A0A2S3WQ20_PSEPU</name>
<gene>
    <name evidence="1" type="ORF">BGP82_19515</name>
</gene>
<protein>
    <submittedName>
        <fullName evidence="1">Uncharacterized protein</fullName>
    </submittedName>
</protein>
<comment type="caution">
    <text evidence="1">The sequence shown here is derived from an EMBL/GenBank/DDBJ whole genome shotgun (WGS) entry which is preliminary data.</text>
</comment>
<reference evidence="1 2" key="2">
    <citation type="submission" date="2018-03" db="EMBL/GenBank/DDBJ databases">
        <title>Draft genome of Pseudomonas putida strain KH-18-2.</title>
        <authorList>
            <person name="Yoshizawa S."/>
            <person name="Khan N.H."/>
            <person name="Nishimura M."/>
            <person name="Chiura H.X."/>
            <person name="Ogura Y."/>
            <person name="Hayashi T."/>
            <person name="Kogure K."/>
        </authorList>
    </citation>
    <scope>NUCLEOTIDE SEQUENCE [LARGE SCALE GENOMIC DNA]</scope>
    <source>
        <strain evidence="1 2">KH-18-2</strain>
    </source>
</reference>
<evidence type="ECO:0000313" key="1">
    <source>
        <dbReference type="EMBL" id="POG03462.1"/>
    </source>
</evidence>
<evidence type="ECO:0000313" key="2">
    <source>
        <dbReference type="Proteomes" id="UP000237378"/>
    </source>
</evidence>
<dbReference type="Proteomes" id="UP000237378">
    <property type="component" value="Unassembled WGS sequence"/>
</dbReference>
<dbReference type="RefSeq" id="WP_103469942.1">
    <property type="nucleotide sequence ID" value="NZ_MING01000083.1"/>
</dbReference>
<dbReference type="AlphaFoldDB" id="A0A2S3WQ20"/>
<dbReference type="EMBL" id="MING01000083">
    <property type="protein sequence ID" value="POG03462.1"/>
    <property type="molecule type" value="Genomic_DNA"/>
</dbReference>
<sequence>MRYNTGNPVGTDGSNDPRDLFDNSGIIDLLLTGPLGEYLNRLGVPLKSWIGIMQQVTDYLIDQGYESIYLTYGAGVVVERQTQLVQRDGELYRVMNAADIPLTLTGTWVTDAPKLQAAGDAALRQALANSADPTLGAAMVARAIRHVNSIAELRALAGQYDGEVVYLRGRTASAIGQGAGNFVWMASSSAADDDGVTIGKWVRQFAGAEIDAGWYGFSVSSSQSVNTAAIQAAVNTAIILGISYVRLPGKGIFLAGAITGAASVVFVSNGAFFSDYLYAVEQGIARKEVAMPAAFSWLGGKFYTGGATGLGKTTLTAEGLWRSQETPGVVNYYVDPVNGSDANTGLGSNAPLKTIAAAIAKSDVGVIQVKAGVAYESLGNVIGVSVNRDIQIRSMSGANDVIIRNGVDSASVTWTVATGNTYQASINQTIYRVMDKTVVDARGDYLDLRPQTSITNVNNNPGSYWYDSATGIIYVRMHTNRSPSGDALLFRSSTSLRVSGNRAVLLKNLRFEGGGGINMATASGFRPRLYAVDSSFRYSANNGIEALGSTAYLERCIIAKSGLDNLNYHDDSGLSSRALEIDVVSYGAGDLAAKGYISLTESQNASSMHDSGSVVRINGTYDESYGPVIPDTGASSSMNIGVYSGRSLATDPPRNASYYSEGGMYLIDSTAKASIYDLRPAAGGTLSIRGMIMAGSILREGGGKVQQF</sequence>